<protein>
    <submittedName>
        <fullName evidence="1">Uncharacterized protein</fullName>
    </submittedName>
</protein>
<evidence type="ECO:0000313" key="1">
    <source>
        <dbReference type="EMBL" id="KAI4870174.1"/>
    </source>
</evidence>
<gene>
    <name evidence="1" type="ORF">F4820DRAFT_404231</name>
</gene>
<sequence>MRPPKTIALLLVYGLLLSVRIGHSHLVVYMWKCPSHYVYNVCASRFADAYSRLRIIGLDTCSRSSFACQVTSLGGYASELLA</sequence>
<dbReference type="EMBL" id="MU393425">
    <property type="protein sequence ID" value="KAI4870174.1"/>
    <property type="molecule type" value="Genomic_DNA"/>
</dbReference>
<proteinExistence type="predicted"/>
<dbReference type="Proteomes" id="UP001497700">
    <property type="component" value="Unassembled WGS sequence"/>
</dbReference>
<comment type="caution">
    <text evidence="1">The sequence shown here is derived from an EMBL/GenBank/DDBJ whole genome shotgun (WGS) entry which is preliminary data.</text>
</comment>
<name>A0ACB9ZEK6_9PEZI</name>
<organism evidence="1 2">
    <name type="scientific">Hypoxylon rubiginosum</name>
    <dbReference type="NCBI Taxonomy" id="110542"/>
    <lineage>
        <taxon>Eukaryota</taxon>
        <taxon>Fungi</taxon>
        <taxon>Dikarya</taxon>
        <taxon>Ascomycota</taxon>
        <taxon>Pezizomycotina</taxon>
        <taxon>Sordariomycetes</taxon>
        <taxon>Xylariomycetidae</taxon>
        <taxon>Xylariales</taxon>
        <taxon>Hypoxylaceae</taxon>
        <taxon>Hypoxylon</taxon>
    </lineage>
</organism>
<reference evidence="1 2" key="1">
    <citation type="journal article" date="2022" name="New Phytol.">
        <title>Ecological generalism drives hyperdiversity of secondary metabolite gene clusters in xylarialean endophytes.</title>
        <authorList>
            <person name="Franco M.E.E."/>
            <person name="Wisecaver J.H."/>
            <person name="Arnold A.E."/>
            <person name="Ju Y.M."/>
            <person name="Slot J.C."/>
            <person name="Ahrendt S."/>
            <person name="Moore L.P."/>
            <person name="Eastman K.E."/>
            <person name="Scott K."/>
            <person name="Konkel Z."/>
            <person name="Mondo S.J."/>
            <person name="Kuo A."/>
            <person name="Hayes R.D."/>
            <person name="Haridas S."/>
            <person name="Andreopoulos B."/>
            <person name="Riley R."/>
            <person name="LaButti K."/>
            <person name="Pangilinan J."/>
            <person name="Lipzen A."/>
            <person name="Amirebrahimi M."/>
            <person name="Yan J."/>
            <person name="Adam C."/>
            <person name="Keymanesh K."/>
            <person name="Ng V."/>
            <person name="Louie K."/>
            <person name="Northen T."/>
            <person name="Drula E."/>
            <person name="Henrissat B."/>
            <person name="Hsieh H.M."/>
            <person name="Youens-Clark K."/>
            <person name="Lutzoni F."/>
            <person name="Miadlikowska J."/>
            <person name="Eastwood D.C."/>
            <person name="Hamelin R.C."/>
            <person name="Grigoriev I.V."/>
            <person name="U'Ren J.M."/>
        </authorList>
    </citation>
    <scope>NUCLEOTIDE SEQUENCE [LARGE SCALE GENOMIC DNA]</scope>
    <source>
        <strain evidence="1 2">CBS 119005</strain>
    </source>
</reference>
<accession>A0ACB9ZEK6</accession>
<evidence type="ECO:0000313" key="2">
    <source>
        <dbReference type="Proteomes" id="UP001497700"/>
    </source>
</evidence>
<keyword evidence="2" id="KW-1185">Reference proteome</keyword>